<keyword evidence="2" id="KW-1185">Reference proteome</keyword>
<organism evidence="1 2">
    <name type="scientific">Coccomyxa subellipsoidea</name>
    <dbReference type="NCBI Taxonomy" id="248742"/>
    <lineage>
        <taxon>Eukaryota</taxon>
        <taxon>Viridiplantae</taxon>
        <taxon>Chlorophyta</taxon>
        <taxon>core chlorophytes</taxon>
        <taxon>Trebouxiophyceae</taxon>
        <taxon>Trebouxiophyceae incertae sedis</taxon>
        <taxon>Coccomyxaceae</taxon>
        <taxon>Coccomyxa</taxon>
    </lineage>
</organism>
<name>A0ABR2YV96_9CHLO</name>
<dbReference type="Proteomes" id="UP001491310">
    <property type="component" value="Unassembled WGS sequence"/>
</dbReference>
<dbReference type="EMBL" id="JALJOT010000004">
    <property type="protein sequence ID" value="KAK9915693.1"/>
    <property type="molecule type" value="Genomic_DNA"/>
</dbReference>
<evidence type="ECO:0000313" key="2">
    <source>
        <dbReference type="Proteomes" id="UP001491310"/>
    </source>
</evidence>
<protein>
    <recommendedName>
        <fullName evidence="3">Peptidylprolyl isomerase</fullName>
    </recommendedName>
</protein>
<accession>A0ABR2YV96</accession>
<gene>
    <name evidence="1" type="ORF">WJX75_002760</name>
</gene>
<comment type="caution">
    <text evidence="1">The sequence shown here is derived from an EMBL/GenBank/DDBJ whole genome shotgun (WGS) entry which is preliminary data.</text>
</comment>
<reference evidence="1 2" key="1">
    <citation type="journal article" date="2024" name="Nat. Commun.">
        <title>Phylogenomics reveals the evolutionary origins of lichenization in chlorophyte algae.</title>
        <authorList>
            <person name="Puginier C."/>
            <person name="Libourel C."/>
            <person name="Otte J."/>
            <person name="Skaloud P."/>
            <person name="Haon M."/>
            <person name="Grisel S."/>
            <person name="Petersen M."/>
            <person name="Berrin J.G."/>
            <person name="Delaux P.M."/>
            <person name="Dal Grande F."/>
            <person name="Keller J."/>
        </authorList>
    </citation>
    <scope>NUCLEOTIDE SEQUENCE [LARGE SCALE GENOMIC DNA]</scope>
    <source>
        <strain evidence="1 2">SAG 216-7</strain>
    </source>
</reference>
<proteinExistence type="predicted"/>
<evidence type="ECO:0000313" key="1">
    <source>
        <dbReference type="EMBL" id="KAK9915693.1"/>
    </source>
</evidence>
<sequence length="368" mass="39823">MEVYDEDLMGLLGGRKERRMQDVNGYQVYGTAAVLSPEFNQKVLGPLTANETTIGRKLLQTQTQLTFYGTIKQGVVSDRAVANYVFNQDSVSFLNIATQSGTTFTFLKALLILPQEQTATNVPPYVTSTTGFFPKDVAHPTIVHLTTQGATAYAPQIALRFDYSQTIGSPLISIYYTDRMGAADQGMSCSAVLVAIATLFLAQGSFAQTTQAINRLVPVTAKIQSSLSIGASYEVTPTAPLRKRRLAERIRDDMESEDLSSTRRKLLEQTSTVVPPSVSSTTGFLSTKPSEPVIVRLSTLGSSSGVVPNVALRFDYASKVPGTTPFFSLYFSDLVGAYPKGVPKANLAQTYGIYVGEDGTIYPGQQGR</sequence>
<evidence type="ECO:0008006" key="3">
    <source>
        <dbReference type="Google" id="ProtNLM"/>
    </source>
</evidence>